<dbReference type="OrthoDB" id="3210164at2"/>
<dbReference type="InterPro" id="IPR029058">
    <property type="entry name" value="AB_hydrolase_fold"/>
</dbReference>
<dbReference type="AlphaFoldDB" id="A0A4V2YX02"/>
<dbReference type="RefSeq" id="WP_132195697.1">
    <property type="nucleotide sequence ID" value="NZ_SMKY01000026.1"/>
</dbReference>
<dbReference type="Gene3D" id="3.40.50.1820">
    <property type="entry name" value="alpha/beta hydrolase"/>
    <property type="match status" value="1"/>
</dbReference>
<feature type="region of interest" description="Disordered" evidence="1">
    <location>
        <begin position="60"/>
        <end position="81"/>
    </location>
</feature>
<dbReference type="EMBL" id="SMKY01000026">
    <property type="protein sequence ID" value="TDD87017.1"/>
    <property type="molecule type" value="Genomic_DNA"/>
</dbReference>
<dbReference type="InterPro" id="IPR000073">
    <property type="entry name" value="AB_hydrolase_1"/>
</dbReference>
<evidence type="ECO:0000259" key="2">
    <source>
        <dbReference type="Pfam" id="PF00561"/>
    </source>
</evidence>
<organism evidence="3 4">
    <name type="scientific">Actinomadura darangshiensis</name>
    <dbReference type="NCBI Taxonomy" id="705336"/>
    <lineage>
        <taxon>Bacteria</taxon>
        <taxon>Bacillati</taxon>
        <taxon>Actinomycetota</taxon>
        <taxon>Actinomycetes</taxon>
        <taxon>Streptosporangiales</taxon>
        <taxon>Thermomonosporaceae</taxon>
        <taxon>Actinomadura</taxon>
    </lineage>
</organism>
<dbReference type="SUPFAM" id="SSF53474">
    <property type="entry name" value="alpha/beta-Hydrolases"/>
    <property type="match status" value="1"/>
</dbReference>
<accession>A0A4V2YX02</accession>
<sequence length="274" mass="29293">MTSVSSQPIVRTLRVPDGRLHYELRGQGPLVVLVGSPMTADAFAPLADLLAGSRTVLTTDPRGINRSPLDDPDQESTPPLRAGDLSRLIADVDAGPAAVFGSSGGACTVLALAQAHPEQVSAVIAHEPPLNELLDDRDELHRATEEMIEIYLGGDVLGAWRKFMATSGLMMPDAMLEDVFGGDRDPRQVADERWWFEHELRGTTRWKPGVEALRAVKDRIVVGIGDASPGQLCDRTSRTLAGALGIEPTIFPGGHTGFAEDPAAFAGRLHGLLP</sequence>
<reference evidence="3 4" key="1">
    <citation type="submission" date="2019-03" db="EMBL/GenBank/DDBJ databases">
        <title>Draft genome sequences of novel Actinobacteria.</title>
        <authorList>
            <person name="Sahin N."/>
            <person name="Ay H."/>
            <person name="Saygin H."/>
        </authorList>
    </citation>
    <scope>NUCLEOTIDE SEQUENCE [LARGE SCALE GENOMIC DNA]</scope>
    <source>
        <strain evidence="3 4">DSM 45941</strain>
    </source>
</reference>
<dbReference type="Pfam" id="PF00561">
    <property type="entry name" value="Abhydrolase_1"/>
    <property type="match status" value="1"/>
</dbReference>
<gene>
    <name evidence="3" type="ORF">E1293_08705</name>
</gene>
<evidence type="ECO:0000256" key="1">
    <source>
        <dbReference type="SAM" id="MobiDB-lite"/>
    </source>
</evidence>
<dbReference type="GO" id="GO:0016787">
    <property type="term" value="F:hydrolase activity"/>
    <property type="evidence" value="ECO:0007669"/>
    <property type="project" value="UniProtKB-KW"/>
</dbReference>
<evidence type="ECO:0000313" key="3">
    <source>
        <dbReference type="EMBL" id="TDD87017.1"/>
    </source>
</evidence>
<keyword evidence="3" id="KW-0378">Hydrolase</keyword>
<proteinExistence type="predicted"/>
<name>A0A4V2YX02_9ACTN</name>
<keyword evidence="4" id="KW-1185">Reference proteome</keyword>
<protein>
    <submittedName>
        <fullName evidence="3">Alpha/beta hydrolase</fullName>
    </submittedName>
</protein>
<feature type="domain" description="AB hydrolase-1" evidence="2">
    <location>
        <begin position="29"/>
        <end position="139"/>
    </location>
</feature>
<evidence type="ECO:0000313" key="4">
    <source>
        <dbReference type="Proteomes" id="UP000295578"/>
    </source>
</evidence>
<comment type="caution">
    <text evidence="3">The sequence shown here is derived from an EMBL/GenBank/DDBJ whole genome shotgun (WGS) entry which is preliminary data.</text>
</comment>
<dbReference type="Proteomes" id="UP000295578">
    <property type="component" value="Unassembled WGS sequence"/>
</dbReference>